<keyword evidence="1" id="KW-0343">GTPase activation</keyword>
<evidence type="ECO:0000256" key="4">
    <source>
        <dbReference type="SAM" id="Coils"/>
    </source>
</evidence>
<dbReference type="InterPro" id="IPR027038">
    <property type="entry name" value="RanGap"/>
</dbReference>
<evidence type="ECO:0000313" key="6">
    <source>
        <dbReference type="EMBL" id="OAQ23034.1"/>
    </source>
</evidence>
<evidence type="ECO:0000256" key="3">
    <source>
        <dbReference type="ARBA" id="ARBA00022737"/>
    </source>
</evidence>
<evidence type="ECO:0000256" key="1">
    <source>
        <dbReference type="ARBA" id="ARBA00022468"/>
    </source>
</evidence>
<organism evidence="6 7">
    <name type="scientific">Linnemannia elongata AG-77</name>
    <dbReference type="NCBI Taxonomy" id="1314771"/>
    <lineage>
        <taxon>Eukaryota</taxon>
        <taxon>Fungi</taxon>
        <taxon>Fungi incertae sedis</taxon>
        <taxon>Mucoromycota</taxon>
        <taxon>Mortierellomycotina</taxon>
        <taxon>Mortierellomycetes</taxon>
        <taxon>Mortierellales</taxon>
        <taxon>Mortierellaceae</taxon>
        <taxon>Linnemannia</taxon>
    </lineage>
</organism>
<dbReference type="Pfam" id="PF13516">
    <property type="entry name" value="LRR_6"/>
    <property type="match status" value="6"/>
</dbReference>
<dbReference type="OrthoDB" id="120976at2759"/>
<evidence type="ECO:0000256" key="5">
    <source>
        <dbReference type="SAM" id="MobiDB-lite"/>
    </source>
</evidence>
<dbReference type="InterPro" id="IPR032675">
    <property type="entry name" value="LRR_dom_sf"/>
</dbReference>
<dbReference type="EMBL" id="KV442132">
    <property type="protein sequence ID" value="OAQ23034.1"/>
    <property type="molecule type" value="Genomic_DNA"/>
</dbReference>
<dbReference type="GO" id="GO:0048471">
    <property type="term" value="C:perinuclear region of cytoplasm"/>
    <property type="evidence" value="ECO:0007669"/>
    <property type="project" value="TreeGrafter"/>
</dbReference>
<dbReference type="GO" id="GO:0005634">
    <property type="term" value="C:nucleus"/>
    <property type="evidence" value="ECO:0007669"/>
    <property type="project" value="TreeGrafter"/>
</dbReference>
<keyword evidence="4" id="KW-0175">Coiled coil</keyword>
<dbReference type="STRING" id="1314771.A0A197JF34"/>
<accession>A0A197JF34</accession>
<feature type="compositionally biased region" description="Basic and acidic residues" evidence="5">
    <location>
        <begin position="363"/>
        <end position="375"/>
    </location>
</feature>
<dbReference type="Gene3D" id="3.80.10.10">
    <property type="entry name" value="Ribonuclease Inhibitor"/>
    <property type="match status" value="2"/>
</dbReference>
<feature type="compositionally biased region" description="Low complexity" evidence="5">
    <location>
        <begin position="89"/>
        <end position="99"/>
    </location>
</feature>
<dbReference type="PANTHER" id="PTHR24113">
    <property type="entry name" value="RAN GTPASE-ACTIVATING PROTEIN 1"/>
    <property type="match status" value="1"/>
</dbReference>
<dbReference type="PANTHER" id="PTHR24113:SF12">
    <property type="entry name" value="RAN GTPASE-ACTIVATING PROTEIN 1"/>
    <property type="match status" value="1"/>
</dbReference>
<name>A0A197JF34_9FUNG</name>
<dbReference type="SUPFAM" id="SSF52047">
    <property type="entry name" value="RNI-like"/>
    <property type="match status" value="1"/>
</dbReference>
<proteinExistence type="predicted"/>
<feature type="compositionally biased region" description="Polar residues" evidence="5">
    <location>
        <begin position="100"/>
        <end position="116"/>
    </location>
</feature>
<keyword evidence="3" id="KW-0677">Repeat</keyword>
<keyword evidence="2" id="KW-0433">Leucine-rich repeat</keyword>
<feature type="region of interest" description="Disordered" evidence="5">
    <location>
        <begin position="89"/>
        <end position="116"/>
    </location>
</feature>
<keyword evidence="7" id="KW-1185">Reference proteome</keyword>
<dbReference type="GO" id="GO:0031267">
    <property type="term" value="F:small GTPase binding"/>
    <property type="evidence" value="ECO:0007669"/>
    <property type="project" value="TreeGrafter"/>
</dbReference>
<feature type="coiled-coil region" evidence="4">
    <location>
        <begin position="177"/>
        <end position="207"/>
    </location>
</feature>
<sequence>MSNNDMSQQLRHGNDTYYFQVYPGTEETQGVPFVLLKDIQALFPNASNVMCGRHVISFMHDAHYASLMPLRFAYRPNMIIEIAGTEPSMSSSEVLPESSHMPSSSPRTGQHFSAMSHRQLTRQNTAVLQSTSATFAEKSKFQQSAALFEDFIKAIQNGQKEHADVIRGDFQKGYSSLQAALDRNHNLQQQLNNMQQLMLQMQQQALDRLAVIQGRIQALLTQTYELHEYPIPRLFIILPKDTSTFDSASLFNKQFQLYFLCECGEHTRVLNGNNTSIPHHIHIAKHEGYDLRRPTEVFQRYGRYMLTLLEMIKHGSTIAGYFVPALSAVNVSGAIDMVKSSQDTISPTAVNQSIEYLQSLTSKDSEEQDPAKDTTTDSFTGREALEGADLRHLEAFLKSKDQHRALGNLYRTITQDGHVKWVCINHYRLGYKERDQEAFATAVELNGGHYDPHLGRVTVSLGSKIQAAGFFDALAKAKRVDELIVIFNWEGIMSDLETFGDILKSANISILRLDLRRFRASFSSKLLPTSTRQQVLARLINLPSMKIIHIVLPISLFKLASLKPTGLSPPPRLSFGMALGPGDRMEIGKIVEKLKTNSTLTTLDLFNNSIGDSGAVVLSKALKTNSTLTTLDLSGNSIGDKGAVALSEALKTNSTMTTLDLSGNSIGDKGAVALFEALKTNSTLITLDLWSNSIGDNGAVALFEALKTNSTMTTLDLSGNSIRENGVLALSEALKTNSALTTLDLSGNSIGDNGAVALYKLCNSGGYEIPFRI</sequence>
<gene>
    <name evidence="6" type="ORF">K457DRAFT_1911315</name>
</gene>
<dbReference type="SMART" id="SM00368">
    <property type="entry name" value="LRR_RI"/>
    <property type="match status" value="6"/>
</dbReference>
<dbReference type="GO" id="GO:0005829">
    <property type="term" value="C:cytosol"/>
    <property type="evidence" value="ECO:0007669"/>
    <property type="project" value="TreeGrafter"/>
</dbReference>
<evidence type="ECO:0008006" key="8">
    <source>
        <dbReference type="Google" id="ProtNLM"/>
    </source>
</evidence>
<dbReference type="GO" id="GO:0005096">
    <property type="term" value="F:GTPase activator activity"/>
    <property type="evidence" value="ECO:0007669"/>
    <property type="project" value="UniProtKB-KW"/>
</dbReference>
<evidence type="ECO:0000313" key="7">
    <source>
        <dbReference type="Proteomes" id="UP000078512"/>
    </source>
</evidence>
<dbReference type="Proteomes" id="UP000078512">
    <property type="component" value="Unassembled WGS sequence"/>
</dbReference>
<evidence type="ECO:0000256" key="2">
    <source>
        <dbReference type="ARBA" id="ARBA00022614"/>
    </source>
</evidence>
<dbReference type="AlphaFoldDB" id="A0A197JF34"/>
<dbReference type="GO" id="GO:0006913">
    <property type="term" value="P:nucleocytoplasmic transport"/>
    <property type="evidence" value="ECO:0007669"/>
    <property type="project" value="TreeGrafter"/>
</dbReference>
<dbReference type="InterPro" id="IPR001611">
    <property type="entry name" value="Leu-rich_rpt"/>
</dbReference>
<reference evidence="6 7" key="1">
    <citation type="submission" date="2016-05" db="EMBL/GenBank/DDBJ databases">
        <title>Genome sequencing reveals origins of a unique bacterial endosymbiosis in the earliest lineages of terrestrial Fungi.</title>
        <authorList>
            <consortium name="DOE Joint Genome Institute"/>
            <person name="Uehling J."/>
            <person name="Gryganskyi A."/>
            <person name="Hameed K."/>
            <person name="Tschaplinski T."/>
            <person name="Misztal P."/>
            <person name="Wu S."/>
            <person name="Desiro A."/>
            <person name="Vande Pol N."/>
            <person name="Du Z.-Y."/>
            <person name="Zienkiewicz A."/>
            <person name="Zienkiewicz K."/>
            <person name="Morin E."/>
            <person name="Tisserant E."/>
            <person name="Splivallo R."/>
            <person name="Hainaut M."/>
            <person name="Henrissat B."/>
            <person name="Ohm R."/>
            <person name="Kuo A."/>
            <person name="Yan J."/>
            <person name="Lipzen A."/>
            <person name="Nolan M."/>
            <person name="Labutti K."/>
            <person name="Barry K."/>
            <person name="Goldstein A."/>
            <person name="Labbe J."/>
            <person name="Schadt C."/>
            <person name="Tuskan G."/>
            <person name="Grigoriev I."/>
            <person name="Martin F."/>
            <person name="Vilgalys R."/>
            <person name="Bonito G."/>
        </authorList>
    </citation>
    <scope>NUCLEOTIDE SEQUENCE [LARGE SCALE GENOMIC DNA]</scope>
    <source>
        <strain evidence="6 7">AG-77</strain>
    </source>
</reference>
<feature type="region of interest" description="Disordered" evidence="5">
    <location>
        <begin position="360"/>
        <end position="381"/>
    </location>
</feature>
<protein>
    <recommendedName>
        <fullName evidence="8">RNI-like protein</fullName>
    </recommendedName>
</protein>